<dbReference type="EMBL" id="CP060028">
    <property type="protein sequence ID" value="QND81572.1"/>
    <property type="molecule type" value="Genomic_DNA"/>
</dbReference>
<dbReference type="InterPro" id="IPR025309">
    <property type="entry name" value="KTSC_dom"/>
</dbReference>
<keyword evidence="3" id="KW-1185">Reference proteome</keyword>
<evidence type="ECO:0000259" key="1">
    <source>
        <dbReference type="Pfam" id="PF13619"/>
    </source>
</evidence>
<organism evidence="2 3">
    <name type="scientific">Pseudoxanthomonas mexicana</name>
    <dbReference type="NCBI Taxonomy" id="128785"/>
    <lineage>
        <taxon>Bacteria</taxon>
        <taxon>Pseudomonadati</taxon>
        <taxon>Pseudomonadota</taxon>
        <taxon>Gammaproteobacteria</taxon>
        <taxon>Lysobacterales</taxon>
        <taxon>Lysobacteraceae</taxon>
        <taxon>Pseudoxanthomonas</taxon>
    </lineage>
</organism>
<proteinExistence type="predicted"/>
<gene>
    <name evidence="2" type="ORF">H4W19_07480</name>
</gene>
<reference evidence="2 3" key="1">
    <citation type="submission" date="2020-08" db="EMBL/GenBank/DDBJ databases">
        <title>Streptomycin resistant and MDR strain, P. mexicana.</title>
        <authorList>
            <person name="Ganesh-kumar S."/>
            <person name="Zhe T."/>
            <person name="Yu Z."/>
            <person name="Min Y."/>
        </authorList>
    </citation>
    <scope>NUCLEOTIDE SEQUENCE [LARGE SCALE GENOMIC DNA]</scope>
    <source>
        <strain evidence="2 3">GTZY</strain>
    </source>
</reference>
<dbReference type="RefSeq" id="WP_185896641.1">
    <property type="nucleotide sequence ID" value="NZ_CP060028.1"/>
</dbReference>
<feature type="domain" description="KTSC" evidence="1">
    <location>
        <begin position="7"/>
        <end position="64"/>
    </location>
</feature>
<accession>A0ABX6REM1</accession>
<name>A0ABX6REM1_PSEMX</name>
<dbReference type="Proteomes" id="UP000515506">
    <property type="component" value="Chromosome"/>
</dbReference>
<protein>
    <submittedName>
        <fullName evidence="2">KTSC domain-containing protein</fullName>
    </submittedName>
</protein>
<dbReference type="Pfam" id="PF13619">
    <property type="entry name" value="KTSC"/>
    <property type="match status" value="1"/>
</dbReference>
<sequence length="66" mass="7720">MDMIHVNSSAISAIGYDQRTMRMRIRFIQGDTYDFCGVPAHIFQGLLNARSKGTYYNDHIRDRYQC</sequence>
<evidence type="ECO:0000313" key="3">
    <source>
        <dbReference type="Proteomes" id="UP000515506"/>
    </source>
</evidence>
<evidence type="ECO:0000313" key="2">
    <source>
        <dbReference type="EMBL" id="QND81572.1"/>
    </source>
</evidence>